<dbReference type="AlphaFoldDB" id="A0AAD5SKG2"/>
<keyword evidence="3" id="KW-1185">Reference proteome</keyword>
<feature type="compositionally biased region" description="Low complexity" evidence="1">
    <location>
        <begin position="140"/>
        <end position="156"/>
    </location>
</feature>
<proteinExistence type="predicted"/>
<evidence type="ECO:0000313" key="2">
    <source>
        <dbReference type="EMBL" id="KAJ3056988.1"/>
    </source>
</evidence>
<gene>
    <name evidence="2" type="ORF">HK097_001932</name>
</gene>
<feature type="compositionally biased region" description="Low complexity" evidence="1">
    <location>
        <begin position="175"/>
        <end position="187"/>
    </location>
</feature>
<dbReference type="EMBL" id="JADGJD010000014">
    <property type="protein sequence ID" value="KAJ3056988.1"/>
    <property type="molecule type" value="Genomic_DNA"/>
</dbReference>
<feature type="compositionally biased region" description="Gly residues" evidence="1">
    <location>
        <begin position="510"/>
        <end position="520"/>
    </location>
</feature>
<accession>A0AAD5SKG2</accession>
<dbReference type="Proteomes" id="UP001212841">
    <property type="component" value="Unassembled WGS sequence"/>
</dbReference>
<evidence type="ECO:0000256" key="1">
    <source>
        <dbReference type="SAM" id="MobiDB-lite"/>
    </source>
</evidence>
<organism evidence="2 3">
    <name type="scientific">Rhizophlyctis rosea</name>
    <dbReference type="NCBI Taxonomy" id="64517"/>
    <lineage>
        <taxon>Eukaryota</taxon>
        <taxon>Fungi</taxon>
        <taxon>Fungi incertae sedis</taxon>
        <taxon>Chytridiomycota</taxon>
        <taxon>Chytridiomycota incertae sedis</taxon>
        <taxon>Chytridiomycetes</taxon>
        <taxon>Rhizophlyctidales</taxon>
        <taxon>Rhizophlyctidaceae</taxon>
        <taxon>Rhizophlyctis</taxon>
    </lineage>
</organism>
<feature type="region of interest" description="Disordered" evidence="1">
    <location>
        <begin position="481"/>
        <end position="554"/>
    </location>
</feature>
<reference evidence="2" key="1">
    <citation type="submission" date="2020-05" db="EMBL/GenBank/DDBJ databases">
        <title>Phylogenomic resolution of chytrid fungi.</title>
        <authorList>
            <person name="Stajich J.E."/>
            <person name="Amses K."/>
            <person name="Simmons R."/>
            <person name="Seto K."/>
            <person name="Myers J."/>
            <person name="Bonds A."/>
            <person name="Quandt C.A."/>
            <person name="Barry K."/>
            <person name="Liu P."/>
            <person name="Grigoriev I."/>
            <person name="Longcore J.E."/>
            <person name="James T.Y."/>
        </authorList>
    </citation>
    <scope>NUCLEOTIDE SEQUENCE</scope>
    <source>
        <strain evidence="2">JEL0318</strain>
    </source>
</reference>
<sequence length="721" mass="78404">MPTMDYFGSQAGMQSRGMGPLAHPTLNDPSGMNAGMMGLSGYPDPLTVRPSLGLPQPMGRGNFPLQSDMRSSVPPPFYDQFAPDGILAQLPVQPLSHPPASAPMMPYAAAAASMYKSPSGYADMDVDIDPSLYPRRRDTPTASPSIASSSSMSPGRRGSDPQGDASRRPHDRPGAEAAAPAEPVAPVSKPRKKPILEEDAVCSRCNRFLGVLLLHTPNAATSPIQSPATQPYTVGIVCQTCDPTACAAAVVQSNQVGGLVPGSKKRGAGGRENDCVACEVCKRVAGVGGVRVIEGWKESRDTPRHGVRSGSGDRFGQTPILGDGEPDFGVEFVCESCRSKYALCTECGGGGKYRTGKWRPVGLFLPGRRTCRLPHVRIGSSPITFRSYCLPESLGSNPTERASILQDIERHVPAMYYHRLAVPEVMEIPPPNGLSTWENLEERVRIRCERLRELILEDSVERKFGLRRYFGGAWVERVNRHARKERKERKGTSSKSAGKGTSKAKESDDGGGPNRGGGGRSRSTKKGSDGDVKASFSDSPLLPPPISTNTPGQDPLVMVGMLTLLWCRPGGIVWITAFQGLNTEFSASGVMFRLCRRMVETVIAEYRKEEQRAKDEGVTIPDCKECTLNMDTNPNPKYAPPIHSIGLPVFEEFASLPGVSHTLRRLGFLPMDEYIRQHPELDREIFDRAVRDPEGVYGGKTDYRRSFFLAGTLPNRSLFCK</sequence>
<feature type="region of interest" description="Disordered" evidence="1">
    <location>
        <begin position="300"/>
        <end position="320"/>
    </location>
</feature>
<protein>
    <submittedName>
        <fullName evidence="2">Uncharacterized protein</fullName>
    </submittedName>
</protein>
<feature type="region of interest" description="Disordered" evidence="1">
    <location>
        <begin position="126"/>
        <end position="192"/>
    </location>
</feature>
<comment type="caution">
    <text evidence="2">The sequence shown here is derived from an EMBL/GenBank/DDBJ whole genome shotgun (WGS) entry which is preliminary data.</text>
</comment>
<evidence type="ECO:0000313" key="3">
    <source>
        <dbReference type="Proteomes" id="UP001212841"/>
    </source>
</evidence>
<feature type="compositionally biased region" description="Basic and acidic residues" evidence="1">
    <location>
        <begin position="165"/>
        <end position="174"/>
    </location>
</feature>
<name>A0AAD5SKG2_9FUNG</name>